<name>A0A926WG55_9NOST</name>
<dbReference type="SUPFAM" id="SSF54523">
    <property type="entry name" value="Pili subunits"/>
    <property type="match status" value="1"/>
</dbReference>
<keyword evidence="4" id="KW-0997">Cell inner membrane</keyword>
<dbReference type="InterPro" id="IPR045584">
    <property type="entry name" value="Pilin-like"/>
</dbReference>
<accession>A0A926WG55</accession>
<keyword evidence="3" id="KW-0488">Methylation</keyword>
<dbReference type="InterPro" id="IPR012902">
    <property type="entry name" value="N_methyl_site"/>
</dbReference>
<evidence type="ECO:0000313" key="11">
    <source>
        <dbReference type="Proteomes" id="UP000662185"/>
    </source>
</evidence>
<sequence>MNKRCKLSFYQSSSGFTLLENLIVLFLIGILAAILAPSWLSFVNTRRLNIAQSQVYQAIRQAQSQAKKDKLTVQASFREQNGILQWAVHPASLTPANAVWNSLDSNIQLDNETTLPESDNIKNIQFDDLGSVRKPPLGRITLSSKSGGKAKRCVFVSTILGTLRTAKENPTAESGRYCY</sequence>
<dbReference type="Proteomes" id="UP000662185">
    <property type="component" value="Unassembled WGS sequence"/>
</dbReference>
<dbReference type="Pfam" id="PF07963">
    <property type="entry name" value="N_methyl"/>
    <property type="match status" value="1"/>
</dbReference>
<evidence type="ECO:0000256" key="1">
    <source>
        <dbReference type="ARBA" id="ARBA00004377"/>
    </source>
</evidence>
<dbReference type="GO" id="GO:0005886">
    <property type="term" value="C:plasma membrane"/>
    <property type="evidence" value="ECO:0007669"/>
    <property type="project" value="UniProtKB-SubCell"/>
</dbReference>
<proteinExistence type="predicted"/>
<gene>
    <name evidence="10" type="ORF">H6G06_08630</name>
</gene>
<keyword evidence="6 8" id="KW-1133">Transmembrane helix</keyword>
<keyword evidence="11" id="KW-1185">Reference proteome</keyword>
<keyword evidence="7 8" id="KW-0472">Membrane</keyword>
<protein>
    <submittedName>
        <fullName evidence="10">Type II secretion system protein</fullName>
    </submittedName>
</protein>
<keyword evidence="2" id="KW-1003">Cell membrane</keyword>
<comment type="subcellular location">
    <subcellularLocation>
        <location evidence="1">Cell inner membrane</location>
        <topology evidence="1">Single-pass membrane protein</topology>
    </subcellularLocation>
</comment>
<feature type="transmembrane region" description="Helical" evidence="8">
    <location>
        <begin position="21"/>
        <end position="40"/>
    </location>
</feature>
<evidence type="ECO:0000256" key="6">
    <source>
        <dbReference type="ARBA" id="ARBA00022989"/>
    </source>
</evidence>
<comment type="caution">
    <text evidence="10">The sequence shown here is derived from an EMBL/GenBank/DDBJ whole genome shotgun (WGS) entry which is preliminary data.</text>
</comment>
<evidence type="ECO:0000313" key="10">
    <source>
        <dbReference type="EMBL" id="MBD2293552.1"/>
    </source>
</evidence>
<dbReference type="GO" id="GO:0015627">
    <property type="term" value="C:type II protein secretion system complex"/>
    <property type="evidence" value="ECO:0007669"/>
    <property type="project" value="InterPro"/>
</dbReference>
<evidence type="ECO:0000256" key="7">
    <source>
        <dbReference type="ARBA" id="ARBA00023136"/>
    </source>
</evidence>
<evidence type="ECO:0000256" key="2">
    <source>
        <dbReference type="ARBA" id="ARBA00022475"/>
    </source>
</evidence>
<dbReference type="EMBL" id="JACJQU010000003">
    <property type="protein sequence ID" value="MBD2293552.1"/>
    <property type="molecule type" value="Genomic_DNA"/>
</dbReference>
<dbReference type="Gene3D" id="3.30.700.10">
    <property type="entry name" value="Glycoprotein, Type 4 Pilin"/>
    <property type="match status" value="1"/>
</dbReference>
<reference evidence="11" key="1">
    <citation type="journal article" date="2020" name="ISME J.">
        <title>Comparative genomics reveals insights into cyanobacterial evolution and habitat adaptation.</title>
        <authorList>
            <person name="Chen M.Y."/>
            <person name="Teng W.K."/>
            <person name="Zhao L."/>
            <person name="Hu C.X."/>
            <person name="Zhou Y.K."/>
            <person name="Han B.P."/>
            <person name="Song L.R."/>
            <person name="Shu W.S."/>
        </authorList>
    </citation>
    <scope>NUCLEOTIDE SEQUENCE [LARGE SCALE GENOMIC DNA]</scope>
    <source>
        <strain evidence="11">FACHB-251</strain>
    </source>
</reference>
<evidence type="ECO:0000256" key="3">
    <source>
        <dbReference type="ARBA" id="ARBA00022481"/>
    </source>
</evidence>
<evidence type="ECO:0000259" key="9">
    <source>
        <dbReference type="Pfam" id="PF12019"/>
    </source>
</evidence>
<keyword evidence="5 8" id="KW-0812">Transmembrane</keyword>
<dbReference type="NCBIfam" id="TIGR02532">
    <property type="entry name" value="IV_pilin_GFxxxE"/>
    <property type="match status" value="1"/>
</dbReference>
<dbReference type="Pfam" id="PF12019">
    <property type="entry name" value="GspH"/>
    <property type="match status" value="1"/>
</dbReference>
<dbReference type="InterPro" id="IPR022346">
    <property type="entry name" value="T2SS_GspH"/>
</dbReference>
<organism evidence="10 11">
    <name type="scientific">Anabaena sphaerica FACHB-251</name>
    <dbReference type="NCBI Taxonomy" id="2692883"/>
    <lineage>
        <taxon>Bacteria</taxon>
        <taxon>Bacillati</taxon>
        <taxon>Cyanobacteriota</taxon>
        <taxon>Cyanophyceae</taxon>
        <taxon>Nostocales</taxon>
        <taxon>Nostocaceae</taxon>
        <taxon>Anabaena</taxon>
    </lineage>
</organism>
<dbReference type="RefSeq" id="WP_190559056.1">
    <property type="nucleotide sequence ID" value="NZ_JACJQU010000003.1"/>
</dbReference>
<evidence type="ECO:0000256" key="8">
    <source>
        <dbReference type="SAM" id="Phobius"/>
    </source>
</evidence>
<evidence type="ECO:0000256" key="5">
    <source>
        <dbReference type="ARBA" id="ARBA00022692"/>
    </source>
</evidence>
<dbReference type="AlphaFoldDB" id="A0A926WG55"/>
<dbReference type="GO" id="GO:0015628">
    <property type="term" value="P:protein secretion by the type II secretion system"/>
    <property type="evidence" value="ECO:0007669"/>
    <property type="project" value="InterPro"/>
</dbReference>
<evidence type="ECO:0000256" key="4">
    <source>
        <dbReference type="ARBA" id="ARBA00022519"/>
    </source>
</evidence>
<feature type="domain" description="General secretion pathway GspH" evidence="9">
    <location>
        <begin position="53"/>
        <end position="157"/>
    </location>
</feature>